<keyword evidence="4" id="KW-0689">Ribosomal protein</keyword>
<comment type="similarity">
    <text evidence="2">Belongs to the mitochondrion-specific ribosomal protein mL40 family.</text>
</comment>
<evidence type="ECO:0000256" key="2">
    <source>
        <dbReference type="ARBA" id="ARBA00009360"/>
    </source>
</evidence>
<evidence type="ECO:0000313" key="12">
    <source>
        <dbReference type="Proteomes" id="UP000007879"/>
    </source>
</evidence>
<dbReference type="GO" id="GO:0005762">
    <property type="term" value="C:mitochondrial large ribosomal subunit"/>
    <property type="evidence" value="ECO:0007669"/>
    <property type="project" value="InterPro"/>
</dbReference>
<dbReference type="Pfam" id="PF09812">
    <property type="entry name" value="MRP-L28"/>
    <property type="match status" value="1"/>
</dbReference>
<organism evidence="11 12">
    <name type="scientific">Amphimedon queenslandica</name>
    <name type="common">Sponge</name>
    <dbReference type="NCBI Taxonomy" id="400682"/>
    <lineage>
        <taxon>Eukaryota</taxon>
        <taxon>Metazoa</taxon>
        <taxon>Porifera</taxon>
        <taxon>Demospongiae</taxon>
        <taxon>Heteroscleromorpha</taxon>
        <taxon>Haplosclerida</taxon>
        <taxon>Niphatidae</taxon>
        <taxon>Amphimedon</taxon>
    </lineage>
</organism>
<feature type="compositionally biased region" description="Basic residues" evidence="10">
    <location>
        <begin position="27"/>
        <end position="39"/>
    </location>
</feature>
<proteinExistence type="inferred from homology"/>
<dbReference type="PANTHER" id="PTHR13359:SF2">
    <property type="entry name" value="LARGE RIBOSOMAL SUBUNIT PROTEIN ML40"/>
    <property type="match status" value="1"/>
</dbReference>
<evidence type="ECO:0000256" key="7">
    <source>
        <dbReference type="ARBA" id="ARBA00035192"/>
    </source>
</evidence>
<keyword evidence="6" id="KW-0687">Ribonucleoprotein</keyword>
<evidence type="ECO:0000256" key="4">
    <source>
        <dbReference type="ARBA" id="ARBA00022980"/>
    </source>
</evidence>
<dbReference type="Gene3D" id="6.10.250.3440">
    <property type="match status" value="1"/>
</dbReference>
<keyword evidence="5" id="KW-0496">Mitochondrion</keyword>
<dbReference type="EnsemblMetazoa" id="XM_019997717.1">
    <property type="protein sequence ID" value="XP_019853276.1"/>
    <property type="gene ID" value="LOC100640328"/>
</dbReference>
<feature type="region of interest" description="Disordered" evidence="10">
    <location>
        <begin position="20"/>
        <end position="48"/>
    </location>
</feature>
<evidence type="ECO:0000256" key="5">
    <source>
        <dbReference type="ARBA" id="ARBA00023128"/>
    </source>
</evidence>
<evidence type="ECO:0000256" key="9">
    <source>
        <dbReference type="SAM" id="Coils"/>
    </source>
</evidence>
<comment type="subcellular location">
    <subcellularLocation>
        <location evidence="1">Mitochondrion</location>
    </subcellularLocation>
</comment>
<evidence type="ECO:0000256" key="8">
    <source>
        <dbReference type="ARBA" id="ARBA00083752"/>
    </source>
</evidence>
<dbReference type="PANTHER" id="PTHR13359">
    <property type="entry name" value="39S RIBOSOMAL PROTEIN L40, MITOCHONDRIAL"/>
    <property type="match status" value="1"/>
</dbReference>
<reference evidence="11" key="2">
    <citation type="submission" date="2024-06" db="UniProtKB">
        <authorList>
            <consortium name="EnsemblMetazoa"/>
        </authorList>
    </citation>
    <scope>IDENTIFICATION</scope>
</reference>
<sequence>MSLAFRLHSLSVLTNRCLPPSSLVPARGKKTAKKQKKSRKDAQKDAMKEYRKQLEVREALEQVVLQAARRGEPMDPEMFNPARKRSYIQPSEEEREKRILLMKEWSRYTMQQHKQELQQLQGMMKTREHALKELRKLSLPLYKESLELRKDIFPFKRIGPVATPPKDNYIAPDPDSELF</sequence>
<keyword evidence="3" id="KW-0809">Transit peptide</keyword>
<evidence type="ECO:0000313" key="11">
    <source>
        <dbReference type="EnsemblMetazoa" id="XP_019853276.1"/>
    </source>
</evidence>
<name>A0AAN0J972_AMPQE</name>
<evidence type="ECO:0000256" key="6">
    <source>
        <dbReference type="ARBA" id="ARBA00023274"/>
    </source>
</evidence>
<evidence type="ECO:0000256" key="1">
    <source>
        <dbReference type="ARBA" id="ARBA00004173"/>
    </source>
</evidence>
<feature type="region of interest" description="Disordered" evidence="10">
    <location>
        <begin position="72"/>
        <end position="93"/>
    </location>
</feature>
<dbReference type="FunFam" id="6.10.250.3440:FF:000001">
    <property type="entry name" value="Mitochondrial ribosomal protein L40"/>
    <property type="match status" value="1"/>
</dbReference>
<dbReference type="RefSeq" id="XP_019853276.1">
    <property type="nucleotide sequence ID" value="XM_019997717.1"/>
</dbReference>
<dbReference type="AlphaFoldDB" id="A0AAN0J972"/>
<dbReference type="InterPro" id="IPR019192">
    <property type="entry name" value="Ribosomal_mL40"/>
</dbReference>
<dbReference type="KEGG" id="aqu:100640328"/>
<evidence type="ECO:0000256" key="10">
    <source>
        <dbReference type="SAM" id="MobiDB-lite"/>
    </source>
</evidence>
<keyword evidence="12" id="KW-1185">Reference proteome</keyword>
<accession>A0AAN0J972</accession>
<feature type="coiled-coil region" evidence="9">
    <location>
        <begin position="110"/>
        <end position="137"/>
    </location>
</feature>
<reference evidence="12" key="1">
    <citation type="journal article" date="2010" name="Nature">
        <title>The Amphimedon queenslandica genome and the evolution of animal complexity.</title>
        <authorList>
            <person name="Srivastava M."/>
            <person name="Simakov O."/>
            <person name="Chapman J."/>
            <person name="Fahey B."/>
            <person name="Gauthier M.E."/>
            <person name="Mitros T."/>
            <person name="Richards G.S."/>
            <person name="Conaco C."/>
            <person name="Dacre M."/>
            <person name="Hellsten U."/>
            <person name="Larroux C."/>
            <person name="Putnam N.H."/>
            <person name="Stanke M."/>
            <person name="Adamska M."/>
            <person name="Darling A."/>
            <person name="Degnan S.M."/>
            <person name="Oakley T.H."/>
            <person name="Plachetzki D.C."/>
            <person name="Zhai Y."/>
            <person name="Adamski M."/>
            <person name="Calcino A."/>
            <person name="Cummins S.F."/>
            <person name="Goodstein D.M."/>
            <person name="Harris C."/>
            <person name="Jackson D.J."/>
            <person name="Leys S.P."/>
            <person name="Shu S."/>
            <person name="Woodcroft B.J."/>
            <person name="Vervoort M."/>
            <person name="Kosik K.S."/>
            <person name="Manning G."/>
            <person name="Degnan B.M."/>
            <person name="Rokhsar D.S."/>
        </authorList>
    </citation>
    <scope>NUCLEOTIDE SEQUENCE [LARGE SCALE GENOMIC DNA]</scope>
</reference>
<protein>
    <recommendedName>
        <fullName evidence="7">Large ribosomal subunit protein mL40</fullName>
    </recommendedName>
    <alternativeName>
        <fullName evidence="8">39S ribosomal protein L40, mitochondrial</fullName>
    </alternativeName>
</protein>
<dbReference type="InterPro" id="IPR039145">
    <property type="entry name" value="Ribosomal_mL40_metazoa/plant"/>
</dbReference>
<keyword evidence="9" id="KW-0175">Coiled coil</keyword>
<dbReference type="GeneID" id="100640328"/>
<dbReference type="Proteomes" id="UP000007879">
    <property type="component" value="Unassembled WGS sequence"/>
</dbReference>
<evidence type="ECO:0000256" key="3">
    <source>
        <dbReference type="ARBA" id="ARBA00022946"/>
    </source>
</evidence>